<comment type="caution">
    <text evidence="1">The sequence shown here is derived from an EMBL/GenBank/DDBJ whole genome shotgun (WGS) entry which is preliminary data.</text>
</comment>
<dbReference type="EMBL" id="BMAT01010404">
    <property type="protein sequence ID" value="GFS26287.1"/>
    <property type="molecule type" value="Genomic_DNA"/>
</dbReference>
<gene>
    <name evidence="1" type="ORF">ElyMa_005208900</name>
</gene>
<keyword evidence="2" id="KW-1185">Reference proteome</keyword>
<evidence type="ECO:0000313" key="2">
    <source>
        <dbReference type="Proteomes" id="UP000762676"/>
    </source>
</evidence>
<sequence length="127" mass="14271">MSAGCNYYITVEDVQHTQAADRARLMLEATGEYETIRTDMAHHSCSACNQELDDRELLTLEDLPLEVDHLTSDEKMSLYHISGFIAFKENLKGEHTCHSADVKAYTDNLDRGGLRAPSESLQTMVAY</sequence>
<dbReference type="AlphaFoldDB" id="A0AAV4JXQ7"/>
<accession>A0AAV4JXQ7</accession>
<protein>
    <submittedName>
        <fullName evidence="1">Group XV phospholipase A2</fullName>
    </submittedName>
</protein>
<proteinExistence type="predicted"/>
<dbReference type="Proteomes" id="UP000762676">
    <property type="component" value="Unassembled WGS sequence"/>
</dbReference>
<evidence type="ECO:0000313" key="1">
    <source>
        <dbReference type="EMBL" id="GFS26287.1"/>
    </source>
</evidence>
<reference evidence="1 2" key="1">
    <citation type="journal article" date="2021" name="Elife">
        <title>Chloroplast acquisition without the gene transfer in kleptoplastic sea slugs, Plakobranchus ocellatus.</title>
        <authorList>
            <person name="Maeda T."/>
            <person name="Takahashi S."/>
            <person name="Yoshida T."/>
            <person name="Shimamura S."/>
            <person name="Takaki Y."/>
            <person name="Nagai Y."/>
            <person name="Toyoda A."/>
            <person name="Suzuki Y."/>
            <person name="Arimoto A."/>
            <person name="Ishii H."/>
            <person name="Satoh N."/>
            <person name="Nishiyama T."/>
            <person name="Hasebe M."/>
            <person name="Maruyama T."/>
            <person name="Minagawa J."/>
            <person name="Obokata J."/>
            <person name="Shigenobu S."/>
        </authorList>
    </citation>
    <scope>NUCLEOTIDE SEQUENCE [LARGE SCALE GENOMIC DNA]</scope>
</reference>
<organism evidence="1 2">
    <name type="scientific">Elysia marginata</name>
    <dbReference type="NCBI Taxonomy" id="1093978"/>
    <lineage>
        <taxon>Eukaryota</taxon>
        <taxon>Metazoa</taxon>
        <taxon>Spiralia</taxon>
        <taxon>Lophotrochozoa</taxon>
        <taxon>Mollusca</taxon>
        <taxon>Gastropoda</taxon>
        <taxon>Heterobranchia</taxon>
        <taxon>Euthyneura</taxon>
        <taxon>Panpulmonata</taxon>
        <taxon>Sacoglossa</taxon>
        <taxon>Placobranchoidea</taxon>
        <taxon>Plakobranchidae</taxon>
        <taxon>Elysia</taxon>
    </lineage>
</organism>
<name>A0AAV4JXQ7_9GAST</name>